<name>A0A4C1Z6V0_EUMVA</name>
<reference evidence="1 2" key="1">
    <citation type="journal article" date="2019" name="Commun. Biol.">
        <title>The bagworm genome reveals a unique fibroin gene that provides high tensile strength.</title>
        <authorList>
            <person name="Kono N."/>
            <person name="Nakamura H."/>
            <person name="Ohtoshi R."/>
            <person name="Tomita M."/>
            <person name="Numata K."/>
            <person name="Arakawa K."/>
        </authorList>
    </citation>
    <scope>NUCLEOTIDE SEQUENCE [LARGE SCALE GENOMIC DNA]</scope>
</reference>
<comment type="caution">
    <text evidence="1">The sequence shown here is derived from an EMBL/GenBank/DDBJ whole genome shotgun (WGS) entry which is preliminary data.</text>
</comment>
<gene>
    <name evidence="1" type="ORF">EVAR_48520_1</name>
</gene>
<keyword evidence="2" id="KW-1185">Reference proteome</keyword>
<protein>
    <submittedName>
        <fullName evidence="1">Uncharacterized protein</fullName>
    </submittedName>
</protein>
<proteinExistence type="predicted"/>
<accession>A0A4C1Z6V0</accession>
<dbReference type="AlphaFoldDB" id="A0A4C1Z6V0"/>
<evidence type="ECO:0000313" key="2">
    <source>
        <dbReference type="Proteomes" id="UP000299102"/>
    </source>
</evidence>
<sequence>MDNWQKPDSSAASRKTCRFLPKNLIYDNVLLVGNCIPAAHTVESVIVGSGGSSACDVTSRKRMYWLARTTCYSNPELSLQYSLIITVFFVDTINSS</sequence>
<evidence type="ECO:0000313" key="1">
    <source>
        <dbReference type="EMBL" id="GBP82639.1"/>
    </source>
</evidence>
<dbReference type="EMBL" id="BGZK01001575">
    <property type="protein sequence ID" value="GBP82639.1"/>
    <property type="molecule type" value="Genomic_DNA"/>
</dbReference>
<dbReference type="Proteomes" id="UP000299102">
    <property type="component" value="Unassembled WGS sequence"/>
</dbReference>
<organism evidence="1 2">
    <name type="scientific">Eumeta variegata</name>
    <name type="common">Bagworm moth</name>
    <name type="synonym">Eumeta japonica</name>
    <dbReference type="NCBI Taxonomy" id="151549"/>
    <lineage>
        <taxon>Eukaryota</taxon>
        <taxon>Metazoa</taxon>
        <taxon>Ecdysozoa</taxon>
        <taxon>Arthropoda</taxon>
        <taxon>Hexapoda</taxon>
        <taxon>Insecta</taxon>
        <taxon>Pterygota</taxon>
        <taxon>Neoptera</taxon>
        <taxon>Endopterygota</taxon>
        <taxon>Lepidoptera</taxon>
        <taxon>Glossata</taxon>
        <taxon>Ditrysia</taxon>
        <taxon>Tineoidea</taxon>
        <taxon>Psychidae</taxon>
        <taxon>Oiketicinae</taxon>
        <taxon>Eumeta</taxon>
    </lineage>
</organism>